<dbReference type="EMBL" id="JAYKXP010000018">
    <property type="protein sequence ID" value="KAK7047829.1"/>
    <property type="molecule type" value="Genomic_DNA"/>
</dbReference>
<name>A0AAW0D923_9AGAR</name>
<evidence type="ECO:0000313" key="1">
    <source>
        <dbReference type="EMBL" id="KAK7047829.1"/>
    </source>
</evidence>
<gene>
    <name evidence="1" type="ORF">VNI00_006157</name>
</gene>
<protein>
    <submittedName>
        <fullName evidence="1">Uncharacterized protein</fullName>
    </submittedName>
</protein>
<proteinExistence type="predicted"/>
<accession>A0AAW0D923</accession>
<dbReference type="Proteomes" id="UP001383192">
    <property type="component" value="Unassembled WGS sequence"/>
</dbReference>
<evidence type="ECO:0000313" key="2">
    <source>
        <dbReference type="Proteomes" id="UP001383192"/>
    </source>
</evidence>
<organism evidence="1 2">
    <name type="scientific">Paramarasmius palmivorus</name>
    <dbReference type="NCBI Taxonomy" id="297713"/>
    <lineage>
        <taxon>Eukaryota</taxon>
        <taxon>Fungi</taxon>
        <taxon>Dikarya</taxon>
        <taxon>Basidiomycota</taxon>
        <taxon>Agaricomycotina</taxon>
        <taxon>Agaricomycetes</taxon>
        <taxon>Agaricomycetidae</taxon>
        <taxon>Agaricales</taxon>
        <taxon>Marasmiineae</taxon>
        <taxon>Marasmiaceae</taxon>
        <taxon>Paramarasmius</taxon>
    </lineage>
</organism>
<dbReference type="AlphaFoldDB" id="A0AAW0D923"/>
<keyword evidence="2" id="KW-1185">Reference proteome</keyword>
<comment type="caution">
    <text evidence="1">The sequence shown here is derived from an EMBL/GenBank/DDBJ whole genome shotgun (WGS) entry which is preliminary data.</text>
</comment>
<reference evidence="1 2" key="1">
    <citation type="submission" date="2024-01" db="EMBL/GenBank/DDBJ databases">
        <title>A draft genome for a cacao thread blight-causing isolate of Paramarasmius palmivorus.</title>
        <authorList>
            <person name="Baruah I.K."/>
            <person name="Bukari Y."/>
            <person name="Amoako-Attah I."/>
            <person name="Meinhardt L.W."/>
            <person name="Bailey B.A."/>
            <person name="Cohen S.P."/>
        </authorList>
    </citation>
    <scope>NUCLEOTIDE SEQUENCE [LARGE SCALE GENOMIC DNA]</scope>
    <source>
        <strain evidence="1 2">GH-12</strain>
    </source>
</reference>
<sequence length="367" mass="42219">MSSITIEPRNLDVCQRYITTLVECKTRPPVRRVVFDVAVAMWEVLYYLDKSCSEENTLSLVITSSVRFADWRTLSSIFIKHLIAKLPRVKSLHLKSLECRFQFSLLSAYMSTLVKLTLHSAIARSSAGWTPISFPHLEHIELIQDHSIMLHEDSLPMLMAKYVDAPKLKTGHVACAVEGHIFSVYEFLYAFAETLEEVKVIGDFIYEALDQRLLPRLPALTCLHVEIELVHNIFKFGDTATEYIPRLQRLVMEGDWATMETGSYDVRWADMHRMLTRLMDIYPKPVIVCGYRGAEVRQRNIFARILIHHLLETVGWDIRDIFEVEESRCNPLPPRRPAFTDGKPRLRAIPVVKTTRFSPNSSIPSSD</sequence>